<dbReference type="AlphaFoldDB" id="A0A381SM11"/>
<dbReference type="Gene3D" id="3.30.110.170">
    <property type="entry name" value="Protein of unknown function (DUF541), domain 1"/>
    <property type="match status" value="1"/>
</dbReference>
<name>A0A381SM11_9ZZZZ</name>
<dbReference type="Pfam" id="PF04402">
    <property type="entry name" value="SIMPL"/>
    <property type="match status" value="1"/>
</dbReference>
<evidence type="ECO:0008006" key="3">
    <source>
        <dbReference type="Google" id="ProtNLM"/>
    </source>
</evidence>
<dbReference type="InterPro" id="IPR052022">
    <property type="entry name" value="26kDa_periplasmic_antigen"/>
</dbReference>
<gene>
    <name evidence="2" type="ORF">METZ01_LOCUS56231</name>
</gene>
<accession>A0A381SM11</accession>
<dbReference type="InterPro" id="IPR007497">
    <property type="entry name" value="SIMPL/DUF541"/>
</dbReference>
<dbReference type="PANTHER" id="PTHR34387:SF2">
    <property type="entry name" value="SLR1258 PROTEIN"/>
    <property type="match status" value="1"/>
</dbReference>
<organism evidence="2">
    <name type="scientific">marine metagenome</name>
    <dbReference type="NCBI Taxonomy" id="408172"/>
    <lineage>
        <taxon>unclassified sequences</taxon>
        <taxon>metagenomes</taxon>
        <taxon>ecological metagenomes</taxon>
    </lineage>
</organism>
<protein>
    <recommendedName>
        <fullName evidence="3">DUF541 domain-containing protein</fullName>
    </recommendedName>
</protein>
<evidence type="ECO:0000313" key="2">
    <source>
        <dbReference type="EMBL" id="SVA03377.1"/>
    </source>
</evidence>
<feature type="compositionally biased region" description="Polar residues" evidence="1">
    <location>
        <begin position="234"/>
        <end position="244"/>
    </location>
</feature>
<feature type="compositionally biased region" description="Low complexity" evidence="1">
    <location>
        <begin position="252"/>
        <end position="267"/>
    </location>
</feature>
<evidence type="ECO:0000256" key="1">
    <source>
        <dbReference type="SAM" id="MobiDB-lite"/>
    </source>
</evidence>
<dbReference type="Gene3D" id="3.30.70.2970">
    <property type="entry name" value="Protein of unknown function (DUF541), domain 2"/>
    <property type="match status" value="1"/>
</dbReference>
<reference evidence="2" key="1">
    <citation type="submission" date="2018-05" db="EMBL/GenBank/DDBJ databases">
        <authorList>
            <person name="Lanie J.A."/>
            <person name="Ng W.-L."/>
            <person name="Kazmierczak K.M."/>
            <person name="Andrzejewski T.M."/>
            <person name="Davidsen T.M."/>
            <person name="Wayne K.J."/>
            <person name="Tettelin H."/>
            <person name="Glass J.I."/>
            <person name="Rusch D."/>
            <person name="Podicherti R."/>
            <person name="Tsui H.-C.T."/>
            <person name="Winkler M.E."/>
        </authorList>
    </citation>
    <scope>NUCLEOTIDE SEQUENCE</scope>
</reference>
<dbReference type="EMBL" id="UINC01003103">
    <property type="protein sequence ID" value="SVA03377.1"/>
    <property type="molecule type" value="Genomic_DNA"/>
</dbReference>
<dbReference type="PANTHER" id="PTHR34387">
    <property type="entry name" value="SLR1258 PROTEIN"/>
    <property type="match status" value="1"/>
</dbReference>
<dbReference type="GO" id="GO:0006974">
    <property type="term" value="P:DNA damage response"/>
    <property type="evidence" value="ECO:0007669"/>
    <property type="project" value="TreeGrafter"/>
</dbReference>
<sequence length="267" mass="29531">MYQWIFYQSKSKYFSKKAMTIIKLSVFVSSLLFILASTSGFTQNPFDLTDLDSGQLLLNLSVTEQTSVEQDTLNAALAYSAQGRDKIALQNDVNAKMTTTLEIVEAISEIDYSTGQYYMYIFRPGRPLRDDIQNPIWRAQQGLQLSSKNSDVLLETVGQLQSMGLEINRLNYSLSGETFDQTSDSLLSIALEKLQSRADETAELLNKSSASLVEVTINGNRNPGFFQPRMAMMESTQPDNSQFEAPSAAPGKSEVSLSVSAKALLSP</sequence>
<feature type="region of interest" description="Disordered" evidence="1">
    <location>
        <begin position="234"/>
        <end position="267"/>
    </location>
</feature>
<proteinExistence type="predicted"/>